<dbReference type="Proteomes" id="UP000626786">
    <property type="component" value="Unassembled WGS sequence"/>
</dbReference>
<protein>
    <submittedName>
        <fullName evidence="1">Uncharacterized protein</fullName>
    </submittedName>
</protein>
<sequence>MVKTITFSFTSHVFEGTGATETFTFEELKIDEKLNERELALEVHRIFEAWVWRKLNISYSIITE</sequence>
<organism evidence="1 2">
    <name type="scientific">Sporosarcina quadrami</name>
    <dbReference type="NCBI Taxonomy" id="2762234"/>
    <lineage>
        <taxon>Bacteria</taxon>
        <taxon>Bacillati</taxon>
        <taxon>Bacillota</taxon>
        <taxon>Bacilli</taxon>
        <taxon>Bacillales</taxon>
        <taxon>Caryophanaceae</taxon>
        <taxon>Sporosarcina</taxon>
    </lineage>
</organism>
<accession>A0ABR8U8F3</accession>
<keyword evidence="2" id="KW-1185">Reference proteome</keyword>
<dbReference type="EMBL" id="JACSQN010000005">
    <property type="protein sequence ID" value="MBD7984306.1"/>
    <property type="molecule type" value="Genomic_DNA"/>
</dbReference>
<reference evidence="1 2" key="1">
    <citation type="submission" date="2020-08" db="EMBL/GenBank/DDBJ databases">
        <title>A Genomic Blueprint of the Chicken Gut Microbiome.</title>
        <authorList>
            <person name="Gilroy R."/>
            <person name="Ravi A."/>
            <person name="Getino M."/>
            <person name="Pursley I."/>
            <person name="Horton D.L."/>
            <person name="Alikhan N.-F."/>
            <person name="Baker D."/>
            <person name="Gharbi K."/>
            <person name="Hall N."/>
            <person name="Watson M."/>
            <person name="Adriaenssens E.M."/>
            <person name="Foster-Nyarko E."/>
            <person name="Jarju S."/>
            <person name="Secka A."/>
            <person name="Antonio M."/>
            <person name="Oren A."/>
            <person name="Chaudhuri R."/>
            <person name="La Ragione R.M."/>
            <person name="Hildebrand F."/>
            <person name="Pallen M.J."/>
        </authorList>
    </citation>
    <scope>NUCLEOTIDE SEQUENCE [LARGE SCALE GENOMIC DNA]</scope>
    <source>
        <strain evidence="1 2">Sa2YVA2</strain>
    </source>
</reference>
<evidence type="ECO:0000313" key="2">
    <source>
        <dbReference type="Proteomes" id="UP000626786"/>
    </source>
</evidence>
<dbReference type="RefSeq" id="WP_191694004.1">
    <property type="nucleotide sequence ID" value="NZ_JACSQN010000005.1"/>
</dbReference>
<evidence type="ECO:0000313" key="1">
    <source>
        <dbReference type="EMBL" id="MBD7984306.1"/>
    </source>
</evidence>
<comment type="caution">
    <text evidence="1">The sequence shown here is derived from an EMBL/GenBank/DDBJ whole genome shotgun (WGS) entry which is preliminary data.</text>
</comment>
<name>A0ABR8U8F3_9BACL</name>
<proteinExistence type="predicted"/>
<gene>
    <name evidence="1" type="ORF">H9649_06930</name>
</gene>